<evidence type="ECO:0000313" key="8">
    <source>
        <dbReference type="Proteomes" id="UP000194857"/>
    </source>
</evidence>
<dbReference type="EMBL" id="RBSQ01000064">
    <property type="protein sequence ID" value="RMS65755.1"/>
    <property type="molecule type" value="Genomic_DNA"/>
</dbReference>
<evidence type="ECO:0000259" key="2">
    <source>
        <dbReference type="Pfam" id="PF14341"/>
    </source>
</evidence>
<reference evidence="4 8" key="1">
    <citation type="submission" date="2017-05" db="EMBL/GenBank/DDBJ databases">
        <authorList>
            <person name="Song R."/>
            <person name="Chenine A.L."/>
            <person name="Ruprecht R.M."/>
        </authorList>
    </citation>
    <scope>NUCLEOTIDE SEQUENCE [LARGE SCALE GENOMIC DNA]</scope>
    <source>
        <strain evidence="4 8">S567_C10_BS</strain>
    </source>
</reference>
<reference evidence="7 11" key="2">
    <citation type="submission" date="2017-08" db="EMBL/GenBank/DDBJ databases">
        <authorList>
            <person name="Feschi L."/>
            <person name="Jeukens J."/>
            <person name="Emond-Rheault J.-G."/>
            <person name="Kukavica-Ibrulj I."/>
            <person name="Boyle B."/>
            <person name="Levesque R.C."/>
        </authorList>
    </citation>
    <scope>NUCLEOTIDE SEQUENCE [LARGE SCALE GENOMIC DNA]</scope>
    <source>
        <strain evidence="7 11">PA-W36</strain>
    </source>
</reference>
<keyword evidence="1" id="KW-1133">Transmembrane helix</keyword>
<dbReference type="Pfam" id="PF14341">
    <property type="entry name" value="PilX_N"/>
    <property type="match status" value="1"/>
</dbReference>
<reference evidence="6 10" key="4">
    <citation type="submission" date="2018-08" db="EMBL/GenBank/DDBJ databases">
        <title>Recombination of ecologically and evolutionarily significant loci maintains genetic cohesion in the Pseudomonas syringae species complex.</title>
        <authorList>
            <person name="Dillon M."/>
            <person name="Thakur S."/>
            <person name="Almeida R.N.D."/>
            <person name="Weir B.S."/>
            <person name="Guttman D.S."/>
        </authorList>
    </citation>
    <scope>NUCLEOTIDE SEQUENCE [LARGE SCALE GENOMIC DNA]</scope>
    <source>
        <strain evidence="6 10">ICMP 7846</strain>
    </source>
</reference>
<dbReference type="Proteomes" id="UP000270834">
    <property type="component" value="Unassembled WGS sequence"/>
</dbReference>
<dbReference type="EMBL" id="NSNE01000021">
    <property type="protein sequence ID" value="RPM06886.1"/>
    <property type="molecule type" value="Genomic_DNA"/>
</dbReference>
<organism evidence="4 8">
    <name type="scientific">Pseudomonas aeruginosa</name>
    <dbReference type="NCBI Taxonomy" id="287"/>
    <lineage>
        <taxon>Bacteria</taxon>
        <taxon>Pseudomonadati</taxon>
        <taxon>Pseudomonadota</taxon>
        <taxon>Gammaproteobacteria</taxon>
        <taxon>Pseudomonadales</taxon>
        <taxon>Pseudomonadaceae</taxon>
        <taxon>Pseudomonas</taxon>
    </lineage>
</organism>
<accession>A0A069Q6R3</accession>
<reference evidence="3" key="6">
    <citation type="submission" date="2020-01" db="EMBL/GenBank/DDBJ databases">
        <title>Bacteria Cultured from War Wounds Associated with the Conflict in Eastern Ukraine.</title>
        <authorList>
            <person name="Snesrud E."/>
            <person name="Galac M.R."/>
            <person name="Mc Gann P."/>
            <person name="Valentine K."/>
            <person name="Viacheslav K."/>
        </authorList>
    </citation>
    <scope>NUCLEOTIDE SEQUENCE</scope>
    <source>
        <strain evidence="3">VNMU148</strain>
    </source>
</reference>
<feature type="transmembrane region" description="Helical" evidence="1">
    <location>
        <begin position="12"/>
        <end position="31"/>
    </location>
</feature>
<protein>
    <submittedName>
        <fullName evidence="4">Pilus assembly protein PilX</fullName>
    </submittedName>
    <submittedName>
        <fullName evidence="3">Type 4a pilus minor pilin PilX</fullName>
    </submittedName>
</protein>
<dbReference type="Proteomes" id="UP000284767">
    <property type="component" value="Unassembled WGS sequence"/>
</dbReference>
<comment type="caution">
    <text evidence="4">The sequence shown here is derived from an EMBL/GenBank/DDBJ whole genome shotgun (WGS) entry which is preliminary data.</text>
</comment>
<dbReference type="Proteomes" id="UP000644192">
    <property type="component" value="Unassembled WGS sequence"/>
</dbReference>
<evidence type="ECO:0000313" key="7">
    <source>
        <dbReference type="EMBL" id="RPM06886.1"/>
    </source>
</evidence>
<evidence type="ECO:0000313" key="11">
    <source>
        <dbReference type="Proteomes" id="UP000284767"/>
    </source>
</evidence>
<reference evidence="5 9" key="3">
    <citation type="submission" date="2018-07" db="EMBL/GenBank/DDBJ databases">
        <title>Mechanisms of high-level aminoglycoside resistance among Gram-negative pathogens in Brazil.</title>
        <authorList>
            <person name="Ballaben A.S."/>
            <person name="Darini A.L.C."/>
            <person name="Doi Y."/>
        </authorList>
    </citation>
    <scope>NUCLEOTIDE SEQUENCE [LARGE SCALE GENOMIC DNA]</scope>
    <source>
        <strain evidence="5 9">B2-305</strain>
    </source>
</reference>
<keyword evidence="1" id="KW-0812">Transmembrane</keyword>
<dbReference type="EMBL" id="NFFZ01000014">
    <property type="protein sequence ID" value="OTI58150.1"/>
    <property type="molecule type" value="Genomic_DNA"/>
</dbReference>
<evidence type="ECO:0000313" key="6">
    <source>
        <dbReference type="EMBL" id="RMS65755.1"/>
    </source>
</evidence>
<feature type="domain" description="Type 4 fimbrial biogenesis protein PilX N-terminal" evidence="2">
    <location>
        <begin position="9"/>
        <end position="59"/>
    </location>
</feature>
<dbReference type="Proteomes" id="UP000194857">
    <property type="component" value="Unassembled WGS sequence"/>
</dbReference>
<dbReference type="AlphaFoldDB" id="A0A069Q6R3"/>
<keyword evidence="1" id="KW-0472">Membrane</keyword>
<dbReference type="InterPro" id="IPR025746">
    <property type="entry name" value="PilX_N_dom"/>
</dbReference>
<evidence type="ECO:0000313" key="3">
    <source>
        <dbReference type="EMBL" id="MZZ13472.1"/>
    </source>
</evidence>
<accession>A0A1S1C1N2</accession>
<evidence type="ECO:0000313" key="5">
    <source>
        <dbReference type="EMBL" id="RCI75941.1"/>
    </source>
</evidence>
<gene>
    <name evidence="3" type="primary">pilX</name>
    <name evidence="6" type="ORF">ALP65_00675</name>
    <name evidence="4" type="ORF">CAZ10_23815</name>
    <name evidence="5" type="ORF">DT376_04990</name>
    <name evidence="3" type="ORF">GUL26_14550</name>
    <name evidence="7" type="ORF">IPC1295_27380</name>
</gene>
<evidence type="ECO:0000313" key="10">
    <source>
        <dbReference type="Proteomes" id="UP000270834"/>
    </source>
</evidence>
<reference evidence="7 11" key="5">
    <citation type="submission" date="2019-01" db="EMBL/GenBank/DDBJ databases">
        <title>The Pseudomonas aeruginosa pan-genome provides new insights on its population structure, horizontal gene transfer and pathogenicity.</title>
        <authorList>
            <person name="Freschi L."/>
            <person name="Vincent A.T."/>
            <person name="Jeukens J."/>
            <person name="Emond-Rheault J.-G."/>
            <person name="Kukavica-Ibrulj I."/>
            <person name="Dupont M.-J."/>
            <person name="Charette S.J."/>
            <person name="Boyle B."/>
            <person name="Levesque R.C."/>
        </authorList>
    </citation>
    <scope>NUCLEOTIDE SEQUENCE [LARGE SCALE GENOMIC DNA]</scope>
    <source>
        <strain evidence="7 11">PA-W36</strain>
    </source>
</reference>
<name>A0A069Q6R3_PSEAI</name>
<dbReference type="eggNOG" id="COG4726">
    <property type="taxonomic scope" value="Bacteria"/>
</dbReference>
<dbReference type="EMBL" id="WXZT01000010">
    <property type="protein sequence ID" value="MZZ13472.1"/>
    <property type="molecule type" value="Genomic_DNA"/>
</dbReference>
<sequence>MNNFPAQQRGATLVIALAILVIVTLLAVSSMREVVLESRITGNVIEQTRLQNAAESGLREGERRFVNTLRPPEPGTGCTADNVARPCLLDLAALNLKLADTHQNPVGVLKGIANTWMSYRGSDISSATTAGTLYSVQWNNLPIPSGGQVNEAESPEYGNLMRGIGTFYYETNSVARNQTNSETVLQTVLARLYTN</sequence>
<evidence type="ECO:0000313" key="9">
    <source>
        <dbReference type="Proteomes" id="UP000253594"/>
    </source>
</evidence>
<dbReference type="RefSeq" id="WP_003112826.1">
    <property type="nucleotide sequence ID" value="NZ_AP040361.1"/>
</dbReference>
<dbReference type="OMA" id="HANIYLG"/>
<dbReference type="SMR" id="A0A069Q6R3"/>
<evidence type="ECO:0000256" key="1">
    <source>
        <dbReference type="SAM" id="Phobius"/>
    </source>
</evidence>
<proteinExistence type="predicted"/>
<dbReference type="EMBL" id="QORE01000099">
    <property type="protein sequence ID" value="RCI75941.1"/>
    <property type="molecule type" value="Genomic_DNA"/>
</dbReference>
<dbReference type="Proteomes" id="UP000253594">
    <property type="component" value="Unassembled WGS sequence"/>
</dbReference>
<evidence type="ECO:0000313" key="4">
    <source>
        <dbReference type="EMBL" id="OTI58150.1"/>
    </source>
</evidence>